<protein>
    <submittedName>
        <fullName evidence="3">Uncharacterized protein</fullName>
    </submittedName>
</protein>
<dbReference type="EMBL" id="SGPJ01000187">
    <property type="protein sequence ID" value="THG97123.1"/>
    <property type="molecule type" value="Genomic_DNA"/>
</dbReference>
<feature type="compositionally biased region" description="Basic residues" evidence="1">
    <location>
        <begin position="249"/>
        <end position="263"/>
    </location>
</feature>
<proteinExistence type="predicted"/>
<dbReference type="AlphaFoldDB" id="A0A4S4KG91"/>
<evidence type="ECO:0000256" key="1">
    <source>
        <dbReference type="SAM" id="MobiDB-lite"/>
    </source>
</evidence>
<feature type="compositionally biased region" description="Low complexity" evidence="1">
    <location>
        <begin position="234"/>
        <end position="248"/>
    </location>
</feature>
<name>A0A4S4KG91_9APHY</name>
<feature type="region of interest" description="Disordered" evidence="1">
    <location>
        <begin position="230"/>
        <end position="279"/>
    </location>
</feature>
<evidence type="ECO:0000313" key="3">
    <source>
        <dbReference type="EMBL" id="THG97123.1"/>
    </source>
</evidence>
<keyword evidence="4" id="KW-1185">Reference proteome</keyword>
<feature type="region of interest" description="Disordered" evidence="1">
    <location>
        <begin position="181"/>
        <end position="212"/>
    </location>
</feature>
<evidence type="ECO:0000313" key="4">
    <source>
        <dbReference type="Proteomes" id="UP000309038"/>
    </source>
</evidence>
<gene>
    <name evidence="3" type="ORF">EW026_g4823</name>
</gene>
<accession>A0A4S4KG91</accession>
<reference evidence="3 4" key="1">
    <citation type="submission" date="2019-02" db="EMBL/GenBank/DDBJ databases">
        <title>Genome sequencing of the rare red list fungi Phlebia centrifuga.</title>
        <authorList>
            <person name="Buettner E."/>
            <person name="Kellner H."/>
        </authorList>
    </citation>
    <scope>NUCLEOTIDE SEQUENCE [LARGE SCALE GENOMIC DNA]</scope>
    <source>
        <strain evidence="3 4">DSM 108282</strain>
    </source>
</reference>
<keyword evidence="2" id="KW-1133">Transmembrane helix</keyword>
<organism evidence="3 4">
    <name type="scientific">Hermanssonia centrifuga</name>
    <dbReference type="NCBI Taxonomy" id="98765"/>
    <lineage>
        <taxon>Eukaryota</taxon>
        <taxon>Fungi</taxon>
        <taxon>Dikarya</taxon>
        <taxon>Basidiomycota</taxon>
        <taxon>Agaricomycotina</taxon>
        <taxon>Agaricomycetes</taxon>
        <taxon>Polyporales</taxon>
        <taxon>Meruliaceae</taxon>
        <taxon>Hermanssonia</taxon>
    </lineage>
</organism>
<comment type="caution">
    <text evidence="3">The sequence shown here is derived from an EMBL/GenBank/DDBJ whole genome shotgun (WGS) entry which is preliminary data.</text>
</comment>
<evidence type="ECO:0000256" key="2">
    <source>
        <dbReference type="SAM" id="Phobius"/>
    </source>
</evidence>
<dbReference type="Proteomes" id="UP000309038">
    <property type="component" value="Unassembled WGS sequence"/>
</dbReference>
<feature type="transmembrane region" description="Helical" evidence="2">
    <location>
        <begin position="6"/>
        <end position="27"/>
    </location>
</feature>
<keyword evidence="2" id="KW-0472">Membrane</keyword>
<sequence length="408" mass="43299">MFFAPLLFGFLVASIFVSSPGILVDILQWRQLSSRLLTTGVETYNLLFLSTSPAAVDVLQVQPITLIGSCELPTSTILAGLLSPIVAVTHDTSLTVLKTHIVPSASAVVSAPVSPILLHQQQSGLVFAVMILTMCLGLFLWEASETIFNPAVSLLNTDSHSAADVSSLSLSPIPVIGTPSVPATAPSSPIVTADDTGVPKKQRARKGKGPCQVDLKAQDNECTAAPPIVTVEATQGSSTSLTTSPPSGTHKRSRRAGKTRHGRKFEAQRKNAAVGPSTAVVDASASKATPSSSSPALVSNLTATYPFHPARPQDAPFGMTIIGRQNLLIEDKDRPIEYLPHCPYTRLSAKAKSKSKARSLSNATLNADDDSHCMKKGMFALGTGRQQLVDLADIATFRPPRKPRRRLV</sequence>
<keyword evidence="2" id="KW-0812">Transmembrane</keyword>